<feature type="region of interest" description="Disordered" evidence="1">
    <location>
        <begin position="1"/>
        <end position="26"/>
    </location>
</feature>
<comment type="caution">
    <text evidence="2">The sequence shown here is derived from an EMBL/GenBank/DDBJ whole genome shotgun (WGS) entry which is preliminary data.</text>
</comment>
<dbReference type="OrthoDB" id="71563at2"/>
<dbReference type="EMBL" id="MSTI01000126">
    <property type="protein sequence ID" value="OLV16806.1"/>
    <property type="molecule type" value="Genomic_DNA"/>
</dbReference>
<dbReference type="AlphaFoldDB" id="A0A1U7NV71"/>
<dbReference type="Proteomes" id="UP000186607">
    <property type="component" value="Unassembled WGS sequence"/>
</dbReference>
<dbReference type="STRING" id="249408.BOO71_0010627"/>
<evidence type="ECO:0000256" key="1">
    <source>
        <dbReference type="SAM" id="MobiDB-lite"/>
    </source>
</evidence>
<evidence type="ECO:0000313" key="2">
    <source>
        <dbReference type="EMBL" id="OLV16806.1"/>
    </source>
</evidence>
<sequence>MTLNTHSASTFRQSQMHAPQPTRPATPSSVLLLEAVMPVAEQTLPVLPGWELHMWPVARLGDVTLEARPLRPDLGPDDLRTALQNVGWTPLGRVWTQRN</sequence>
<evidence type="ECO:0000313" key="3">
    <source>
        <dbReference type="Proteomes" id="UP000186607"/>
    </source>
</evidence>
<name>A0A1U7NV71_9DEIO</name>
<reference evidence="2 3" key="1">
    <citation type="submission" date="2017-01" db="EMBL/GenBank/DDBJ databases">
        <title>Genome Analysis of Deinococcus marmoris KOPRI26562.</title>
        <authorList>
            <person name="Kim J.H."/>
            <person name="Oh H.-M."/>
        </authorList>
    </citation>
    <scope>NUCLEOTIDE SEQUENCE [LARGE SCALE GENOMIC DNA]</scope>
    <source>
        <strain evidence="2 3">KOPRI26562</strain>
    </source>
</reference>
<protein>
    <submittedName>
        <fullName evidence="2">Uncharacterized protein</fullName>
    </submittedName>
</protein>
<gene>
    <name evidence="2" type="ORF">BOO71_0010627</name>
</gene>
<proteinExistence type="predicted"/>
<accession>A0A1U7NV71</accession>
<dbReference type="RefSeq" id="WP_075834753.1">
    <property type="nucleotide sequence ID" value="NZ_MSTI01000126.1"/>
</dbReference>
<keyword evidence="3" id="KW-1185">Reference proteome</keyword>
<organism evidence="2 3">
    <name type="scientific">Deinococcus marmoris</name>
    <dbReference type="NCBI Taxonomy" id="249408"/>
    <lineage>
        <taxon>Bacteria</taxon>
        <taxon>Thermotogati</taxon>
        <taxon>Deinococcota</taxon>
        <taxon>Deinococci</taxon>
        <taxon>Deinococcales</taxon>
        <taxon>Deinococcaceae</taxon>
        <taxon>Deinococcus</taxon>
    </lineage>
</organism>